<sequence length="196" mass="23015">MSSACEQLYEYLKPDFTRISKRDNTDDLFRHPVVMRWHRYFLENWSSNKEIALLLPCTVVKPYSSSPTHKIAYAILQKYNLEEKVQVYSVSEPMLLVPRELEECYPFNNYDYPPALMSKEEKEEFVELLTKPLIKISKLHERLIGILPRHHYEIVKGAAEISHLKITIYPYGRLAFKTIANVIRNLSLSNPRSLIV</sequence>
<dbReference type="InterPro" id="IPR036895">
    <property type="entry name" value="Uracil-DNA_glycosylase-like_sf"/>
</dbReference>
<reference evidence="18" key="3">
    <citation type="submission" date="2016-04" db="EMBL/GenBank/DDBJ databases">
        <authorList>
            <person name="Shah S.A."/>
            <person name="Garrett R.A."/>
        </authorList>
    </citation>
    <scope>NUCLEOTIDE SEQUENCE [LARGE SCALE GENOMIC DNA]</scope>
    <source>
        <strain evidence="18">ATCC 35091 / DSM 1616 / JCM 8930 / NBRC 15331 / P1</strain>
    </source>
</reference>
<evidence type="ECO:0000313" key="9">
    <source>
        <dbReference type="EMBL" id="AZF74848.1"/>
    </source>
</evidence>
<evidence type="ECO:0000313" key="18">
    <source>
        <dbReference type="Proteomes" id="UP000076770"/>
    </source>
</evidence>
<evidence type="ECO:0000313" key="10">
    <source>
        <dbReference type="EMBL" id="AZF77456.1"/>
    </source>
</evidence>
<proteinExistence type="predicted"/>
<dbReference type="Proteomes" id="UP000278715">
    <property type="component" value="Chromosome"/>
</dbReference>
<reference evidence="15 16" key="1">
    <citation type="journal article" date="2015" name="Genome Announc.">
        <title>Complete Genome Sequence of Sulfolobus solfataricus Strain 98/2 and Evolved Derivatives.</title>
        <authorList>
            <person name="McCarthy S."/>
            <person name="Gradnigo J."/>
            <person name="Johnson T."/>
            <person name="Payne S."/>
            <person name="Lipzen A."/>
            <person name="Martin J."/>
            <person name="Schackwitz W."/>
            <person name="Moriyama E."/>
            <person name="Blum P."/>
        </authorList>
    </citation>
    <scope>NUCLEOTIDE SEQUENCE [LARGE SCALE GENOMIC DNA]</scope>
    <source>
        <strain evidence="15">98/2 SULC</strain>
        <strain evidence="3">SARC-B</strain>
        <strain evidence="4">SARC-C</strain>
        <strain evidence="5 17">SULA</strain>
        <strain evidence="16">SULB</strain>
    </source>
</reference>
<dbReference type="EMBL" id="CP011057">
    <property type="protein sequence ID" value="AKA77867.1"/>
    <property type="molecule type" value="Genomic_DNA"/>
</dbReference>
<evidence type="ECO:0000313" key="26">
    <source>
        <dbReference type="Proteomes" id="UP000594632"/>
    </source>
</evidence>
<evidence type="ECO:0000313" key="25">
    <source>
        <dbReference type="Proteomes" id="UP000282269"/>
    </source>
</evidence>
<evidence type="ECO:0000313" key="12">
    <source>
        <dbReference type="EMBL" id="AZF82670.1"/>
    </source>
</evidence>
<dbReference type="EMBL" id="CP033238">
    <property type="protein sequence ID" value="AZF74848.1"/>
    <property type="molecule type" value="Genomic_DNA"/>
</dbReference>
<dbReference type="Proteomes" id="UP000076770">
    <property type="component" value="Chromosome i"/>
</dbReference>
<dbReference type="Proteomes" id="UP000033106">
    <property type="component" value="Chromosome"/>
</dbReference>
<evidence type="ECO:0000313" key="23">
    <source>
        <dbReference type="Proteomes" id="UP000275843"/>
    </source>
</evidence>
<dbReference type="PATRIC" id="fig|2287.6.peg.20"/>
<dbReference type="GO" id="GO:0008033">
    <property type="term" value="P:tRNA processing"/>
    <property type="evidence" value="ECO:0007669"/>
    <property type="project" value="UniProtKB-KW"/>
</dbReference>
<evidence type="ECO:0000313" key="22">
    <source>
        <dbReference type="Proteomes" id="UP000273443"/>
    </source>
</evidence>
<evidence type="ECO:0000313" key="3">
    <source>
        <dbReference type="EMBL" id="AKA72474.1"/>
    </source>
</evidence>
<dbReference type="Proteomes" id="UP000033057">
    <property type="component" value="Chromosome"/>
</dbReference>
<dbReference type="Pfam" id="PF17884">
    <property type="entry name" value="DUF5591"/>
    <property type="match status" value="1"/>
</dbReference>
<name>A0A0E3K9V4_SACSO</name>
<dbReference type="EMBL" id="CP033235">
    <property type="protein sequence ID" value="AZF66988.1"/>
    <property type="molecule type" value="Genomic_DNA"/>
</dbReference>
<dbReference type="EMBL" id="CP033240">
    <property type="protein sequence ID" value="AZF80062.1"/>
    <property type="molecule type" value="Genomic_DNA"/>
</dbReference>
<dbReference type="Proteomes" id="UP000269431">
    <property type="component" value="Chromosome"/>
</dbReference>
<evidence type="ECO:0000313" key="11">
    <source>
        <dbReference type="EMBL" id="AZF80062.1"/>
    </source>
</evidence>
<evidence type="ECO:0000313" key="24">
    <source>
        <dbReference type="Proteomes" id="UP000278715"/>
    </source>
</evidence>
<evidence type="ECO:0000313" key="7">
    <source>
        <dbReference type="EMBL" id="AZF69608.1"/>
    </source>
</evidence>
<dbReference type="KEGG" id="ssol:SULB_0019"/>
<dbReference type="GeneID" id="1453698"/>
<evidence type="ECO:0000313" key="17">
    <source>
        <dbReference type="Proteomes" id="UP000033106"/>
    </source>
</evidence>
<evidence type="ECO:0000259" key="2">
    <source>
        <dbReference type="Pfam" id="PF17884"/>
    </source>
</evidence>
<dbReference type="Proteomes" id="UP000282269">
    <property type="component" value="Chromosome"/>
</dbReference>
<dbReference type="RefSeq" id="WP_009992091.1">
    <property type="nucleotide sequence ID" value="NZ_CP011055.2"/>
</dbReference>
<dbReference type="InterPro" id="IPR040777">
    <property type="entry name" value="DUF5591"/>
</dbReference>
<evidence type="ECO:0000313" key="14">
    <source>
        <dbReference type="EMBL" id="SAI85898.1"/>
    </source>
</evidence>
<evidence type="ECO:0000313" key="6">
    <source>
        <dbReference type="EMBL" id="AZF66988.1"/>
    </source>
</evidence>
<dbReference type="SUPFAM" id="SSF52141">
    <property type="entry name" value="Uracil-DNA glycosylase-like"/>
    <property type="match status" value="1"/>
</dbReference>
<evidence type="ECO:0000313" key="13">
    <source>
        <dbReference type="EMBL" id="QPG49497.1"/>
    </source>
</evidence>
<dbReference type="Proteomes" id="UP000267993">
    <property type="component" value="Chromosome"/>
</dbReference>
<dbReference type="EMBL" id="CP033241">
    <property type="protein sequence ID" value="AZF82670.1"/>
    <property type="molecule type" value="Genomic_DNA"/>
</dbReference>
<dbReference type="EMBL" id="CP033236">
    <property type="protein sequence ID" value="AZF69608.1"/>
    <property type="molecule type" value="Genomic_DNA"/>
</dbReference>
<dbReference type="GeneID" id="44127936"/>
<protein>
    <submittedName>
        <fullName evidence="13">DUF5591 domain-containing protein</fullName>
    </submittedName>
</protein>
<evidence type="ECO:0000313" key="5">
    <source>
        <dbReference type="EMBL" id="AKA77867.1"/>
    </source>
</evidence>
<dbReference type="Proteomes" id="UP000594632">
    <property type="component" value="Chromosome"/>
</dbReference>
<evidence type="ECO:0000313" key="21">
    <source>
        <dbReference type="Proteomes" id="UP000273194"/>
    </source>
</evidence>
<dbReference type="EMBL" id="CP011055">
    <property type="protein sequence ID" value="AKA72474.1"/>
    <property type="molecule type" value="Genomic_DNA"/>
</dbReference>
<evidence type="ECO:0000313" key="4">
    <source>
        <dbReference type="EMBL" id="AKA75174.1"/>
    </source>
</evidence>
<accession>A0A0E3K9V4</accession>
<evidence type="ECO:0000313" key="15">
    <source>
        <dbReference type="Proteomes" id="UP000033057"/>
    </source>
</evidence>
<dbReference type="OrthoDB" id="115061at2157"/>
<organism evidence="4 15">
    <name type="scientific">Saccharolobus solfataricus</name>
    <name type="common">Sulfolobus solfataricus</name>
    <dbReference type="NCBI Taxonomy" id="2287"/>
    <lineage>
        <taxon>Archaea</taxon>
        <taxon>Thermoproteota</taxon>
        <taxon>Thermoprotei</taxon>
        <taxon>Sulfolobales</taxon>
        <taxon>Sulfolobaceae</taxon>
        <taxon>Saccharolobus</taxon>
    </lineage>
</organism>
<dbReference type="EMBL" id="CP050869">
    <property type="protein sequence ID" value="QPG49497.1"/>
    <property type="molecule type" value="Genomic_DNA"/>
</dbReference>
<dbReference type="EMBL" id="CP033237">
    <property type="protein sequence ID" value="AZF72228.1"/>
    <property type="molecule type" value="Genomic_DNA"/>
</dbReference>
<evidence type="ECO:0000313" key="8">
    <source>
        <dbReference type="EMBL" id="AZF72228.1"/>
    </source>
</evidence>
<dbReference type="KEGG" id="ssoa:SULA_0018"/>
<reference evidence="14" key="2">
    <citation type="submission" date="2016-04" db="EMBL/GenBank/DDBJ databases">
        <authorList>
            <person name="Evans L.H."/>
            <person name="Alamgir A."/>
            <person name="Owens N."/>
            <person name="Weber N.D."/>
            <person name="Virtaneva K."/>
            <person name="Barbian K."/>
            <person name="Babar A."/>
            <person name="Rosenke K."/>
        </authorList>
    </citation>
    <scope>NUCLEOTIDE SEQUENCE</scope>
    <source>
        <strain evidence="14">P1</strain>
    </source>
</reference>
<evidence type="ECO:0000313" key="16">
    <source>
        <dbReference type="Proteomes" id="UP000033085"/>
    </source>
</evidence>
<dbReference type="Proteomes" id="UP000273443">
    <property type="component" value="Chromosome"/>
</dbReference>
<keyword evidence="1" id="KW-0819">tRNA processing</keyword>
<dbReference type="Proteomes" id="UP000275843">
    <property type="component" value="Chromosome"/>
</dbReference>
<dbReference type="Proteomes" id="UP000033085">
    <property type="component" value="Chromosome"/>
</dbReference>
<reference evidence="4" key="5">
    <citation type="submission" date="2018-10" db="EMBL/GenBank/DDBJ databases">
        <authorList>
            <person name="McCarthy S."/>
            <person name="Gradnigo J."/>
            <person name="Johnson T."/>
            <person name="Payne S."/>
            <person name="Lipzen A."/>
            <person name="Schackwitz W."/>
            <person name="Martin J."/>
            <person name="Moriyama E."/>
            <person name="Blum P."/>
        </authorList>
    </citation>
    <scope>NUCLEOTIDE SEQUENCE</scope>
    <source>
        <strain evidence="3">SARC-B</strain>
        <strain evidence="4">SARC-C</strain>
        <strain evidence="5">SULA</strain>
    </source>
</reference>
<reference evidence="13 26" key="6">
    <citation type="journal article" date="2020" name="Nat. Commun.">
        <title>The structures of two archaeal type IV pili illuminate evolutionary relationships.</title>
        <authorList>
            <person name="Wang F."/>
            <person name="Baquero D.P."/>
            <person name="Su Z."/>
            <person name="Beltran L.C."/>
            <person name="Prangishvili D."/>
            <person name="Krupovic M."/>
            <person name="Egelman E.H."/>
        </authorList>
    </citation>
    <scope>NUCLEOTIDE SEQUENCE [LARGE SCALE GENOMIC DNA]</scope>
    <source>
        <strain evidence="13 26">POZ149</strain>
    </source>
</reference>
<evidence type="ECO:0000256" key="1">
    <source>
        <dbReference type="ARBA" id="ARBA00022694"/>
    </source>
</evidence>
<dbReference type="EMBL" id="CP011056">
    <property type="protein sequence ID" value="AKA75174.1"/>
    <property type="molecule type" value="Genomic_DNA"/>
</dbReference>
<feature type="domain" description="DUF5591" evidence="2">
    <location>
        <begin position="34"/>
        <end position="167"/>
    </location>
</feature>
<gene>
    <name evidence="13" type="ORF">HFC64_06405</name>
    <name evidence="14" type="ORF">SSOP1_2344</name>
    <name evidence="5" type="ORF">SULA_0018</name>
    <name evidence="3" type="ORF">SULB_0019</name>
    <name evidence="4" type="ORF">SULC_0018</name>
    <name evidence="6" type="ORF">SULG_00095</name>
    <name evidence="7" type="ORF">SULH_00095</name>
    <name evidence="8" type="ORF">SULI_00095</name>
    <name evidence="9" type="ORF">SULM_00095</name>
    <name evidence="10" type="ORF">SULN_00095</name>
    <name evidence="11" type="ORF">SULO_00095</name>
    <name evidence="12" type="ORF">SULZ_00095</name>
</gene>
<evidence type="ECO:0000313" key="19">
    <source>
        <dbReference type="Proteomes" id="UP000267993"/>
    </source>
</evidence>
<dbReference type="Gene3D" id="3.40.50.10630">
    <property type="entry name" value="Uracil-DNA glycosylase-like"/>
    <property type="match status" value="1"/>
</dbReference>
<dbReference type="EMBL" id="CP033239">
    <property type="protein sequence ID" value="AZF77456.1"/>
    <property type="molecule type" value="Genomic_DNA"/>
</dbReference>
<reference evidence="19 20" key="4">
    <citation type="journal article" date="2018" name="Proc. Natl. Acad. Sci. U.S.A.">
        <title>Nonmutational mechanism of inheritance in the Archaeon Sulfolobus solfataricus.</title>
        <authorList>
            <person name="Payne S."/>
            <person name="McCarthy S."/>
            <person name="Johnson T."/>
            <person name="North E."/>
            <person name="Blum P."/>
        </authorList>
    </citation>
    <scope>NUCLEOTIDE SEQUENCE [LARGE SCALE GENOMIC DNA]</scope>
    <source>
        <strain evidence="7 19">SARC-H</strain>
        <strain evidence="8 23">SARC-I</strain>
        <strain evidence="10 24">SARC-N</strain>
        <strain evidence="11 25">SARC-O</strain>
        <strain evidence="12 20">SUL120</strain>
        <strain evidence="6 21">SULG</strain>
        <strain evidence="9 22">SULM</strain>
    </source>
</reference>
<evidence type="ECO:0000313" key="20">
    <source>
        <dbReference type="Proteomes" id="UP000269431"/>
    </source>
</evidence>
<dbReference type="EMBL" id="LT549890">
    <property type="protein sequence ID" value="SAI85898.1"/>
    <property type="molecule type" value="Genomic_DNA"/>
</dbReference>
<dbReference type="KEGG" id="ssof:SULC_0018"/>
<dbReference type="AlphaFoldDB" id="A0A0E3K9V4"/>
<dbReference type="Proteomes" id="UP000273194">
    <property type="component" value="Chromosome"/>
</dbReference>